<accession>A0A2N5GSS0</accession>
<sequence length="100" mass="11812">MKKFKDEVRLAKMVSFILTIPIPVLLFLKFEEKFRNGWEFVPKAAELLPYPFGAFLGYTIDFLVLWFVVLIVYVGVWQLGTILFSNFFKMFYKAVNIQKC</sequence>
<reference evidence="3 5" key="2">
    <citation type="submission" date="2017-12" db="EMBL/GenBank/DDBJ databases">
        <title>Comparative Functional Genomics of Dry Heat Resistant strains isolated from the Viking Spacecraft.</title>
        <authorList>
            <person name="Seuylemezian A."/>
            <person name="Cooper K."/>
            <person name="Vaishampayan P."/>
        </authorList>
    </citation>
    <scope>NUCLEOTIDE SEQUENCE [LARGE SCALE GENOMIC DNA]</scope>
    <source>
        <strain evidence="3 5">ATCC 29669</strain>
    </source>
</reference>
<evidence type="ECO:0000313" key="3">
    <source>
        <dbReference type="EMBL" id="PLR92722.1"/>
    </source>
</evidence>
<evidence type="ECO:0000313" key="2">
    <source>
        <dbReference type="EMBL" id="PLR86817.1"/>
    </source>
</evidence>
<organism evidence="2 4">
    <name type="scientific">Bacillus canaveralius</name>
    <dbReference type="NCBI Taxonomy" id="1403243"/>
    <lineage>
        <taxon>Bacteria</taxon>
        <taxon>Bacillati</taxon>
        <taxon>Bacillota</taxon>
        <taxon>Bacilli</taxon>
        <taxon>Bacillales</taxon>
        <taxon>Bacillaceae</taxon>
        <taxon>Bacillus</taxon>
    </lineage>
</organism>
<feature type="transmembrane region" description="Helical" evidence="1">
    <location>
        <begin position="50"/>
        <end position="76"/>
    </location>
</feature>
<keyword evidence="1" id="KW-0472">Membrane</keyword>
<evidence type="ECO:0000313" key="4">
    <source>
        <dbReference type="Proteomes" id="UP000234951"/>
    </source>
</evidence>
<name>A0A2N5GSS0_9BACI</name>
<protein>
    <submittedName>
        <fullName evidence="2">Uncharacterized protein</fullName>
    </submittedName>
</protein>
<keyword evidence="1" id="KW-1133">Transmembrane helix</keyword>
<dbReference type="RefSeq" id="WP_101575227.1">
    <property type="nucleotide sequence ID" value="NZ_PGVA01000001.1"/>
</dbReference>
<keyword evidence="5" id="KW-1185">Reference proteome</keyword>
<comment type="caution">
    <text evidence="2">The sequence shown here is derived from an EMBL/GenBank/DDBJ whole genome shotgun (WGS) entry which is preliminary data.</text>
</comment>
<evidence type="ECO:0000313" key="5">
    <source>
        <dbReference type="Proteomes" id="UP000235114"/>
    </source>
</evidence>
<proteinExistence type="predicted"/>
<keyword evidence="1" id="KW-0812">Transmembrane</keyword>
<evidence type="ECO:0000256" key="1">
    <source>
        <dbReference type="SAM" id="Phobius"/>
    </source>
</evidence>
<dbReference type="AlphaFoldDB" id="A0A2N5GSS0"/>
<dbReference type="EMBL" id="PGVD01000056">
    <property type="protein sequence ID" value="PLR92722.1"/>
    <property type="molecule type" value="Genomic_DNA"/>
</dbReference>
<gene>
    <name evidence="2" type="ORF">CU635_00560</name>
    <name evidence="3" type="ORF">CVD25_17945</name>
</gene>
<dbReference type="Proteomes" id="UP000235114">
    <property type="component" value="Unassembled WGS sequence"/>
</dbReference>
<feature type="transmembrane region" description="Helical" evidence="1">
    <location>
        <begin position="12"/>
        <end position="30"/>
    </location>
</feature>
<dbReference type="Proteomes" id="UP000234951">
    <property type="component" value="Unassembled WGS sequence"/>
</dbReference>
<dbReference type="EMBL" id="PGVA01000001">
    <property type="protein sequence ID" value="PLR86817.1"/>
    <property type="molecule type" value="Genomic_DNA"/>
</dbReference>
<reference evidence="2 4" key="1">
    <citation type="submission" date="2017-11" db="EMBL/GenBank/DDBJ databases">
        <title>Comparitive Functional Genomics of Dry Heat Resistant strains isolated from the Viking Spacecraft.</title>
        <authorList>
            <person name="Seuylemezian A."/>
            <person name="Cooper K."/>
            <person name="Vaishampayan P."/>
        </authorList>
    </citation>
    <scope>NUCLEOTIDE SEQUENCE [LARGE SCALE GENOMIC DNA]</scope>
    <source>
        <strain evidence="2 4">M4.6</strain>
    </source>
</reference>